<dbReference type="SUPFAM" id="SSF56801">
    <property type="entry name" value="Acetyl-CoA synthetase-like"/>
    <property type="match status" value="1"/>
</dbReference>
<dbReference type="PANTHER" id="PTHR45527">
    <property type="entry name" value="NONRIBOSOMAL PEPTIDE SYNTHETASE"/>
    <property type="match status" value="1"/>
</dbReference>
<accession>A0A0D7A4E0</accession>
<gene>
    <name evidence="3" type="ORF">FISHEDRAFT_48717</name>
</gene>
<evidence type="ECO:0000259" key="2">
    <source>
        <dbReference type="Pfam" id="PF00501"/>
    </source>
</evidence>
<protein>
    <submittedName>
        <fullName evidence="3">Nonribosomal peptide synthetase</fullName>
    </submittedName>
</protein>
<dbReference type="OrthoDB" id="408177at2759"/>
<dbReference type="GO" id="GO:0031177">
    <property type="term" value="F:phosphopantetheine binding"/>
    <property type="evidence" value="ECO:0007669"/>
    <property type="project" value="TreeGrafter"/>
</dbReference>
<evidence type="ECO:0000256" key="1">
    <source>
        <dbReference type="ARBA" id="ARBA00023268"/>
    </source>
</evidence>
<dbReference type="Proteomes" id="UP000054144">
    <property type="component" value="Unassembled WGS sequence"/>
</dbReference>
<name>A0A0D7A4E0_9AGAR</name>
<dbReference type="GO" id="GO:0044550">
    <property type="term" value="P:secondary metabolite biosynthetic process"/>
    <property type="evidence" value="ECO:0007669"/>
    <property type="project" value="TreeGrafter"/>
</dbReference>
<proteinExistence type="predicted"/>
<organism evidence="3 4">
    <name type="scientific">Fistulina hepatica ATCC 64428</name>
    <dbReference type="NCBI Taxonomy" id="1128425"/>
    <lineage>
        <taxon>Eukaryota</taxon>
        <taxon>Fungi</taxon>
        <taxon>Dikarya</taxon>
        <taxon>Basidiomycota</taxon>
        <taxon>Agaricomycotina</taxon>
        <taxon>Agaricomycetes</taxon>
        <taxon>Agaricomycetidae</taxon>
        <taxon>Agaricales</taxon>
        <taxon>Fistulinaceae</taxon>
        <taxon>Fistulina</taxon>
    </lineage>
</organism>
<dbReference type="GO" id="GO:0043041">
    <property type="term" value="P:amino acid activation for nonribosomal peptide biosynthetic process"/>
    <property type="evidence" value="ECO:0007669"/>
    <property type="project" value="TreeGrafter"/>
</dbReference>
<dbReference type="EMBL" id="KN882046">
    <property type="protein sequence ID" value="KIY45683.1"/>
    <property type="molecule type" value="Genomic_DNA"/>
</dbReference>
<dbReference type="GO" id="GO:0005737">
    <property type="term" value="C:cytoplasm"/>
    <property type="evidence" value="ECO:0007669"/>
    <property type="project" value="TreeGrafter"/>
</dbReference>
<keyword evidence="4" id="KW-1185">Reference proteome</keyword>
<keyword evidence="1" id="KW-0511">Multifunctional enzyme</keyword>
<dbReference type="PANTHER" id="PTHR45527:SF1">
    <property type="entry name" value="FATTY ACID SYNTHASE"/>
    <property type="match status" value="1"/>
</dbReference>
<dbReference type="Pfam" id="PF00501">
    <property type="entry name" value="AMP-binding"/>
    <property type="match status" value="1"/>
</dbReference>
<sequence>MSGSTGKPKGVMVEHQGVVRLVRNTNITDIQPGQNVAHLSALSFDASTFEIFSTLSNGGTLVCIDKMTLLQPDLLASFAEVHNIHVAYMTAALFSQFIRTSPRFLKKLDLLITGGDVVEVRDVLAAYKIGVKRIINAFGPTEVCVVCFCRAHQ</sequence>
<dbReference type="AlphaFoldDB" id="A0A0D7A4E0"/>
<reference evidence="3 4" key="1">
    <citation type="journal article" date="2015" name="Fungal Genet. Biol.">
        <title>Evolution of novel wood decay mechanisms in Agaricales revealed by the genome sequences of Fistulina hepatica and Cylindrobasidium torrendii.</title>
        <authorList>
            <person name="Floudas D."/>
            <person name="Held B.W."/>
            <person name="Riley R."/>
            <person name="Nagy L.G."/>
            <person name="Koehler G."/>
            <person name="Ransdell A.S."/>
            <person name="Younus H."/>
            <person name="Chow J."/>
            <person name="Chiniquy J."/>
            <person name="Lipzen A."/>
            <person name="Tritt A."/>
            <person name="Sun H."/>
            <person name="Haridas S."/>
            <person name="LaButti K."/>
            <person name="Ohm R.A."/>
            <person name="Kues U."/>
            <person name="Blanchette R.A."/>
            <person name="Grigoriev I.V."/>
            <person name="Minto R.E."/>
            <person name="Hibbett D.S."/>
        </authorList>
    </citation>
    <scope>NUCLEOTIDE SEQUENCE [LARGE SCALE GENOMIC DNA]</scope>
    <source>
        <strain evidence="3 4">ATCC 64428</strain>
    </source>
</reference>
<feature type="domain" description="AMP-dependent synthetase/ligase" evidence="2">
    <location>
        <begin position="2"/>
        <end position="149"/>
    </location>
</feature>
<evidence type="ECO:0000313" key="4">
    <source>
        <dbReference type="Proteomes" id="UP000054144"/>
    </source>
</evidence>
<dbReference type="Gene3D" id="3.40.50.980">
    <property type="match status" value="2"/>
</dbReference>
<evidence type="ECO:0000313" key="3">
    <source>
        <dbReference type="EMBL" id="KIY45683.1"/>
    </source>
</evidence>
<dbReference type="InterPro" id="IPR000873">
    <property type="entry name" value="AMP-dep_synth/lig_dom"/>
</dbReference>